<gene>
    <name evidence="1" type="ORF">NEF87_004858</name>
</gene>
<organism evidence="1 2">
    <name type="scientific">Candidatus Lokiarchaeum ossiferum</name>
    <dbReference type="NCBI Taxonomy" id="2951803"/>
    <lineage>
        <taxon>Archaea</taxon>
        <taxon>Promethearchaeati</taxon>
        <taxon>Promethearchaeota</taxon>
        <taxon>Promethearchaeia</taxon>
        <taxon>Promethearchaeales</taxon>
        <taxon>Promethearchaeaceae</taxon>
        <taxon>Candidatus Lokiarchaeum</taxon>
    </lineage>
</organism>
<evidence type="ECO:0000313" key="2">
    <source>
        <dbReference type="Proteomes" id="UP001208689"/>
    </source>
</evidence>
<proteinExistence type="predicted"/>
<name>A0ABY6HYV8_9ARCH</name>
<keyword evidence="2" id="KW-1185">Reference proteome</keyword>
<sequence length="206" mass="23852">MPKQNPKHSQKHLVRYARNKIIKKSKGTPKKREILAQTLKFSPKLPSSSKMAYAKRKYEYILFNLEHQIMAWADQYPLGNDYNVLNTLGCLLYSQKQWNANILQHSSDINSTTRLEPIELDLFENILKIIPELIQMSDCRGFSTLNLCLACIYDSASFWTVENGKTGYLDYIKQFVPTSLTENDLSEINTLFQENNSKSVFDENDN</sequence>
<evidence type="ECO:0000313" key="1">
    <source>
        <dbReference type="EMBL" id="UYP48573.1"/>
    </source>
</evidence>
<accession>A0ABY6HYV8</accession>
<dbReference type="Proteomes" id="UP001208689">
    <property type="component" value="Chromosome"/>
</dbReference>
<protein>
    <submittedName>
        <fullName evidence="1">Uncharacterized protein</fullName>
    </submittedName>
</protein>
<reference evidence="1" key="1">
    <citation type="submission" date="2022-09" db="EMBL/GenBank/DDBJ databases">
        <title>Actin cytoskeleton and complex cell architecture in an #Asgard archaeon.</title>
        <authorList>
            <person name="Ponce Toledo R.I."/>
            <person name="Schleper C."/>
            <person name="Rodrigues Oliveira T."/>
            <person name="Wollweber F."/>
            <person name="Xu J."/>
            <person name="Rittmann S."/>
            <person name="Klingl A."/>
            <person name="Pilhofer M."/>
        </authorList>
    </citation>
    <scope>NUCLEOTIDE SEQUENCE</scope>
    <source>
        <strain evidence="1">B-35</strain>
    </source>
</reference>
<dbReference type="EMBL" id="CP104013">
    <property type="protein sequence ID" value="UYP48573.1"/>
    <property type="molecule type" value="Genomic_DNA"/>
</dbReference>